<proteinExistence type="predicted"/>
<dbReference type="Pfam" id="PF16691">
    <property type="entry name" value="DUF5062"/>
    <property type="match status" value="1"/>
</dbReference>
<organism evidence="1 2">
    <name type="scientific">Vibrio thalassae</name>
    <dbReference type="NCBI Taxonomy" id="1243014"/>
    <lineage>
        <taxon>Bacteria</taxon>
        <taxon>Pseudomonadati</taxon>
        <taxon>Pseudomonadota</taxon>
        <taxon>Gammaproteobacteria</taxon>
        <taxon>Vibrionales</taxon>
        <taxon>Vibrionaceae</taxon>
        <taxon>Vibrio</taxon>
    </lineage>
</organism>
<name>A0A240EHK7_9VIBR</name>
<evidence type="ECO:0000313" key="2">
    <source>
        <dbReference type="Proteomes" id="UP000219336"/>
    </source>
</evidence>
<sequence>MKGKMKDEDKLFKQAISYGLKLADMQGYQITDKRASQKSVSRAVYLFLVKVQLLTPLPVDKTDGPSIKRRLAVWMKRVLKES</sequence>
<dbReference type="Gene3D" id="1.20.120.1930">
    <property type="entry name" value="Uncharacterised protein PF16691, DUF5062"/>
    <property type="match status" value="1"/>
</dbReference>
<accession>A0A240EHK7</accession>
<dbReference type="InterPro" id="IPR038316">
    <property type="entry name" value="DUF5062_sf"/>
</dbReference>
<keyword evidence="2" id="KW-1185">Reference proteome</keyword>
<dbReference type="EMBL" id="OANU01000009">
    <property type="protein sequence ID" value="SNX47455.1"/>
    <property type="molecule type" value="Genomic_DNA"/>
</dbReference>
<dbReference type="Proteomes" id="UP000219336">
    <property type="component" value="Unassembled WGS sequence"/>
</dbReference>
<evidence type="ECO:0008006" key="3">
    <source>
        <dbReference type="Google" id="ProtNLM"/>
    </source>
</evidence>
<dbReference type="AlphaFoldDB" id="A0A240EHK7"/>
<gene>
    <name evidence="1" type="ORF">VTH8203_01059</name>
</gene>
<evidence type="ECO:0000313" key="1">
    <source>
        <dbReference type="EMBL" id="SNX47455.1"/>
    </source>
</evidence>
<protein>
    <recommendedName>
        <fullName evidence="3">DUF5062 domain-containing protein</fullName>
    </recommendedName>
</protein>
<dbReference type="RefSeq" id="WP_096992729.1">
    <property type="nucleotide sequence ID" value="NZ_JBHSII010000001.1"/>
</dbReference>
<dbReference type="InterPro" id="IPR032036">
    <property type="entry name" value="DUF5062"/>
</dbReference>
<reference evidence="2" key="1">
    <citation type="submission" date="2016-06" db="EMBL/GenBank/DDBJ databases">
        <authorList>
            <person name="Rodrigo-Torres L."/>
            <person name="Arahal R.D."/>
            <person name="Lucena T."/>
        </authorList>
    </citation>
    <scope>NUCLEOTIDE SEQUENCE [LARGE SCALE GENOMIC DNA]</scope>
    <source>
        <strain evidence="2">CECT8203</strain>
    </source>
</reference>
<dbReference type="OrthoDB" id="8547747at2"/>